<dbReference type="EMBL" id="QFQP01000004">
    <property type="protein sequence ID" value="PZR15981.1"/>
    <property type="molecule type" value="Genomic_DNA"/>
</dbReference>
<proteinExistence type="predicted"/>
<dbReference type="Proteomes" id="UP000249061">
    <property type="component" value="Unassembled WGS sequence"/>
</dbReference>
<dbReference type="AlphaFoldDB" id="A0A2W5VZ31"/>
<dbReference type="SUPFAM" id="SSF56219">
    <property type="entry name" value="DNase I-like"/>
    <property type="match status" value="1"/>
</dbReference>
<dbReference type="Gene3D" id="3.60.10.10">
    <property type="entry name" value="Endonuclease/exonuclease/phosphatase"/>
    <property type="match status" value="1"/>
</dbReference>
<comment type="caution">
    <text evidence="1">The sequence shown here is derived from an EMBL/GenBank/DDBJ whole genome shotgun (WGS) entry which is preliminary data.</text>
</comment>
<protein>
    <recommendedName>
        <fullName evidence="3">Endonuclease/exonuclease/phosphatase domain-containing protein</fullName>
    </recommendedName>
</protein>
<sequence>MIVGDFNEGTSGDAISWSADRKFRSALPEFTPNAKTWHWPVTKSLELRAQFDHVLYGPGLAPLQAEVLNLGHSDHFPMRAVFARGNFKLTPPPSGGSLGVFSAR</sequence>
<evidence type="ECO:0000313" key="1">
    <source>
        <dbReference type="EMBL" id="PZR15981.1"/>
    </source>
</evidence>
<evidence type="ECO:0000313" key="2">
    <source>
        <dbReference type="Proteomes" id="UP000249061"/>
    </source>
</evidence>
<gene>
    <name evidence="1" type="ORF">DI536_06670</name>
</gene>
<evidence type="ECO:0008006" key="3">
    <source>
        <dbReference type="Google" id="ProtNLM"/>
    </source>
</evidence>
<name>A0A2W5VZ31_9BACT</name>
<dbReference type="InterPro" id="IPR036691">
    <property type="entry name" value="Endo/exonu/phosph_ase_sf"/>
</dbReference>
<organism evidence="1 2">
    <name type="scientific">Archangium gephyra</name>
    <dbReference type="NCBI Taxonomy" id="48"/>
    <lineage>
        <taxon>Bacteria</taxon>
        <taxon>Pseudomonadati</taxon>
        <taxon>Myxococcota</taxon>
        <taxon>Myxococcia</taxon>
        <taxon>Myxococcales</taxon>
        <taxon>Cystobacterineae</taxon>
        <taxon>Archangiaceae</taxon>
        <taxon>Archangium</taxon>
    </lineage>
</organism>
<accession>A0A2W5VZ31</accession>
<reference evidence="1 2" key="1">
    <citation type="submission" date="2017-08" db="EMBL/GenBank/DDBJ databases">
        <title>Infants hospitalized years apart are colonized by the same room-sourced microbial strains.</title>
        <authorList>
            <person name="Brooks B."/>
            <person name="Olm M.R."/>
            <person name="Firek B.A."/>
            <person name="Baker R."/>
            <person name="Thomas B.C."/>
            <person name="Morowitz M.J."/>
            <person name="Banfield J.F."/>
        </authorList>
    </citation>
    <scope>NUCLEOTIDE SEQUENCE [LARGE SCALE GENOMIC DNA]</scope>
    <source>
        <strain evidence="1">S2_003_000_R2_14</strain>
    </source>
</reference>